<evidence type="ECO:0000313" key="3">
    <source>
        <dbReference type="Proteomes" id="UP000791440"/>
    </source>
</evidence>
<feature type="region of interest" description="Disordered" evidence="1">
    <location>
        <begin position="30"/>
        <end position="313"/>
    </location>
</feature>
<accession>A0A921ZL16</accession>
<feature type="compositionally biased region" description="Basic and acidic residues" evidence="1">
    <location>
        <begin position="66"/>
        <end position="76"/>
    </location>
</feature>
<dbReference type="EMBL" id="JH668634">
    <property type="protein sequence ID" value="KAG6459721.1"/>
    <property type="molecule type" value="Genomic_DNA"/>
</dbReference>
<protein>
    <submittedName>
        <fullName evidence="2">Uncharacterized protein</fullName>
    </submittedName>
</protein>
<feature type="compositionally biased region" description="Acidic residues" evidence="1">
    <location>
        <begin position="191"/>
        <end position="202"/>
    </location>
</feature>
<dbReference type="AlphaFoldDB" id="A0A921ZL16"/>
<keyword evidence="3" id="KW-1185">Reference proteome</keyword>
<gene>
    <name evidence="2" type="ORF">O3G_MSEX011552</name>
</gene>
<name>A0A921ZL16_MANSE</name>
<reference evidence="2" key="1">
    <citation type="journal article" date="2016" name="Insect Biochem. Mol. Biol.">
        <title>Multifaceted biological insights from a draft genome sequence of the tobacco hornworm moth, Manduca sexta.</title>
        <authorList>
            <person name="Kanost M.R."/>
            <person name="Arrese E.L."/>
            <person name="Cao X."/>
            <person name="Chen Y.R."/>
            <person name="Chellapilla S."/>
            <person name="Goldsmith M.R."/>
            <person name="Grosse-Wilde E."/>
            <person name="Heckel D.G."/>
            <person name="Herndon N."/>
            <person name="Jiang H."/>
            <person name="Papanicolaou A."/>
            <person name="Qu J."/>
            <person name="Soulages J.L."/>
            <person name="Vogel H."/>
            <person name="Walters J."/>
            <person name="Waterhouse R.M."/>
            <person name="Ahn S.J."/>
            <person name="Almeida F.C."/>
            <person name="An C."/>
            <person name="Aqrawi P."/>
            <person name="Bretschneider A."/>
            <person name="Bryant W.B."/>
            <person name="Bucks S."/>
            <person name="Chao H."/>
            <person name="Chevignon G."/>
            <person name="Christen J.M."/>
            <person name="Clarke D.F."/>
            <person name="Dittmer N.T."/>
            <person name="Ferguson L.C.F."/>
            <person name="Garavelou S."/>
            <person name="Gordon K.H.J."/>
            <person name="Gunaratna R.T."/>
            <person name="Han Y."/>
            <person name="Hauser F."/>
            <person name="He Y."/>
            <person name="Heidel-Fischer H."/>
            <person name="Hirsh A."/>
            <person name="Hu Y."/>
            <person name="Jiang H."/>
            <person name="Kalra D."/>
            <person name="Klinner C."/>
            <person name="Konig C."/>
            <person name="Kovar C."/>
            <person name="Kroll A.R."/>
            <person name="Kuwar S.S."/>
            <person name="Lee S.L."/>
            <person name="Lehman R."/>
            <person name="Li K."/>
            <person name="Li Z."/>
            <person name="Liang H."/>
            <person name="Lovelace S."/>
            <person name="Lu Z."/>
            <person name="Mansfield J.H."/>
            <person name="McCulloch K.J."/>
            <person name="Mathew T."/>
            <person name="Morton B."/>
            <person name="Muzny D.M."/>
            <person name="Neunemann D."/>
            <person name="Ongeri F."/>
            <person name="Pauchet Y."/>
            <person name="Pu L.L."/>
            <person name="Pyrousis I."/>
            <person name="Rao X.J."/>
            <person name="Redding A."/>
            <person name="Roesel C."/>
            <person name="Sanchez-Gracia A."/>
            <person name="Schaack S."/>
            <person name="Shukla A."/>
            <person name="Tetreau G."/>
            <person name="Wang Y."/>
            <person name="Xiong G.H."/>
            <person name="Traut W."/>
            <person name="Walsh T.K."/>
            <person name="Worley K.C."/>
            <person name="Wu D."/>
            <person name="Wu W."/>
            <person name="Wu Y.Q."/>
            <person name="Zhang X."/>
            <person name="Zou Z."/>
            <person name="Zucker H."/>
            <person name="Briscoe A.D."/>
            <person name="Burmester T."/>
            <person name="Clem R.J."/>
            <person name="Feyereisen R."/>
            <person name="Grimmelikhuijzen C.J.P."/>
            <person name="Hamodrakas S.J."/>
            <person name="Hansson B.S."/>
            <person name="Huguet E."/>
            <person name="Jermiin L.S."/>
            <person name="Lan Q."/>
            <person name="Lehman H.K."/>
            <person name="Lorenzen M."/>
            <person name="Merzendorfer H."/>
            <person name="Michalopoulos I."/>
            <person name="Morton D.B."/>
            <person name="Muthukrishnan S."/>
            <person name="Oakeshott J.G."/>
            <person name="Palmer W."/>
            <person name="Park Y."/>
            <person name="Passarelli A.L."/>
            <person name="Rozas J."/>
            <person name="Schwartz L.M."/>
            <person name="Smith W."/>
            <person name="Southgate A."/>
            <person name="Vilcinskas A."/>
            <person name="Vogt R."/>
            <person name="Wang P."/>
            <person name="Werren J."/>
            <person name="Yu X.Q."/>
            <person name="Zhou J.J."/>
            <person name="Brown S.J."/>
            <person name="Scherer S.E."/>
            <person name="Richards S."/>
            <person name="Blissard G.W."/>
        </authorList>
    </citation>
    <scope>NUCLEOTIDE SEQUENCE</scope>
</reference>
<feature type="compositionally biased region" description="Basic and acidic residues" evidence="1">
    <location>
        <begin position="30"/>
        <end position="44"/>
    </location>
</feature>
<feature type="compositionally biased region" description="Basic and acidic residues" evidence="1">
    <location>
        <begin position="156"/>
        <end position="169"/>
    </location>
</feature>
<organism evidence="2 3">
    <name type="scientific">Manduca sexta</name>
    <name type="common">Tobacco hawkmoth</name>
    <name type="synonym">Tobacco hornworm</name>
    <dbReference type="NCBI Taxonomy" id="7130"/>
    <lineage>
        <taxon>Eukaryota</taxon>
        <taxon>Metazoa</taxon>
        <taxon>Ecdysozoa</taxon>
        <taxon>Arthropoda</taxon>
        <taxon>Hexapoda</taxon>
        <taxon>Insecta</taxon>
        <taxon>Pterygota</taxon>
        <taxon>Neoptera</taxon>
        <taxon>Endopterygota</taxon>
        <taxon>Lepidoptera</taxon>
        <taxon>Glossata</taxon>
        <taxon>Ditrysia</taxon>
        <taxon>Bombycoidea</taxon>
        <taxon>Sphingidae</taxon>
        <taxon>Sphinginae</taxon>
        <taxon>Sphingini</taxon>
        <taxon>Manduca</taxon>
    </lineage>
</organism>
<evidence type="ECO:0000313" key="2">
    <source>
        <dbReference type="EMBL" id="KAG6459721.1"/>
    </source>
</evidence>
<evidence type="ECO:0000256" key="1">
    <source>
        <dbReference type="SAM" id="MobiDB-lite"/>
    </source>
</evidence>
<sequence>MIADDEEAVKKKIDKTCSDNLTVSLDTTCDVKKSEKGDAEDPKPRIVLTIRSEKSSAKSNNMKIVSTEEKLEEVSPRRSSRTRGKWEWVCDSDTSASPKKYKSASENDDSDAHNAKRSTSRRSKDTDNVVANAIARKEKLYEDITPQRSTRRQKPKGPEETADKLGDRVKTRRSARPTATETQKSKAKEDIEMDIVDSDDEVLDRGNRSQLRHLSELGLKAVTIEDDEEVEESGELEENEAEELEDDGDLDEEAEAIGKLLDEEEDSPSDGDEDFYCSAAASPSEQPRRSKRLCSSFTNDSDCSSPAREDEQK</sequence>
<feature type="compositionally biased region" description="Acidic residues" evidence="1">
    <location>
        <begin position="224"/>
        <end position="255"/>
    </location>
</feature>
<feature type="compositionally biased region" description="Acidic residues" evidence="1">
    <location>
        <begin position="262"/>
        <end position="275"/>
    </location>
</feature>
<dbReference type="Proteomes" id="UP000791440">
    <property type="component" value="Unassembled WGS sequence"/>
</dbReference>
<feature type="compositionally biased region" description="Polar residues" evidence="1">
    <location>
        <begin position="293"/>
        <end position="304"/>
    </location>
</feature>
<proteinExistence type="predicted"/>
<comment type="caution">
    <text evidence="2">The sequence shown here is derived from an EMBL/GenBank/DDBJ whole genome shotgun (WGS) entry which is preliminary data.</text>
</comment>
<reference evidence="2" key="2">
    <citation type="submission" date="2020-12" db="EMBL/GenBank/DDBJ databases">
        <authorList>
            <person name="Kanost M."/>
        </authorList>
    </citation>
    <scope>NUCLEOTIDE SEQUENCE</scope>
</reference>